<accession>A0ABR1RM69</accession>
<dbReference type="EMBL" id="JAQQWK010000014">
    <property type="protein sequence ID" value="KAK8016065.1"/>
    <property type="molecule type" value="Genomic_DNA"/>
</dbReference>
<evidence type="ECO:0000256" key="1">
    <source>
        <dbReference type="SAM" id="MobiDB-lite"/>
    </source>
</evidence>
<name>A0ABR1RM69_9PEZI</name>
<dbReference type="PANTHER" id="PTHR39697">
    <property type="entry name" value="RICIN B LECTIN DOMAIN-CONTAINING PROTEIN-RELATED"/>
    <property type="match status" value="1"/>
</dbReference>
<evidence type="ECO:0000313" key="3">
    <source>
        <dbReference type="Proteomes" id="UP001444661"/>
    </source>
</evidence>
<organism evidence="2 3">
    <name type="scientific">Apiospora rasikravindrae</name>
    <dbReference type="NCBI Taxonomy" id="990691"/>
    <lineage>
        <taxon>Eukaryota</taxon>
        <taxon>Fungi</taxon>
        <taxon>Dikarya</taxon>
        <taxon>Ascomycota</taxon>
        <taxon>Pezizomycotina</taxon>
        <taxon>Sordariomycetes</taxon>
        <taxon>Xylariomycetidae</taxon>
        <taxon>Amphisphaeriales</taxon>
        <taxon>Apiosporaceae</taxon>
        <taxon>Apiospora</taxon>
    </lineage>
</organism>
<sequence length="187" mass="20779">MALEADQNSSPRNSSQEIGKPNFTPATSTIESNLADLYSPTIAGGDAWDGHCFPAVPWPGNVYLIIEKASGRPIVRDSNGRVVLGDTEETSRMPAKSQWLCVEGNNHIGFQNPETGCYISHDGDYMHAAAPHFQDWEYVIARPHPKGGYQLLGQYDLEKLKLYVVDKDGMGLVRRMHGITLFEFKKL</sequence>
<dbReference type="Proteomes" id="UP001444661">
    <property type="component" value="Unassembled WGS sequence"/>
</dbReference>
<protein>
    <submittedName>
        <fullName evidence="2">Uncharacterized protein</fullName>
    </submittedName>
</protein>
<feature type="compositionally biased region" description="Polar residues" evidence="1">
    <location>
        <begin position="1"/>
        <end position="17"/>
    </location>
</feature>
<proteinExistence type="predicted"/>
<dbReference type="PANTHER" id="PTHR39697:SF2">
    <property type="entry name" value="CYANOVIRIN-N DOMAIN-CONTAINING PROTEIN"/>
    <property type="match status" value="1"/>
</dbReference>
<gene>
    <name evidence="2" type="ORF">PG993_014254</name>
</gene>
<feature type="region of interest" description="Disordered" evidence="1">
    <location>
        <begin position="1"/>
        <end position="26"/>
    </location>
</feature>
<evidence type="ECO:0000313" key="2">
    <source>
        <dbReference type="EMBL" id="KAK8016065.1"/>
    </source>
</evidence>
<keyword evidence="3" id="KW-1185">Reference proteome</keyword>
<comment type="caution">
    <text evidence="2">The sequence shown here is derived from an EMBL/GenBank/DDBJ whole genome shotgun (WGS) entry which is preliminary data.</text>
</comment>
<reference evidence="2 3" key="1">
    <citation type="submission" date="2023-01" db="EMBL/GenBank/DDBJ databases">
        <title>Analysis of 21 Apiospora genomes using comparative genomics revels a genus with tremendous synthesis potential of carbohydrate active enzymes and secondary metabolites.</title>
        <authorList>
            <person name="Sorensen T."/>
        </authorList>
    </citation>
    <scope>NUCLEOTIDE SEQUENCE [LARGE SCALE GENOMIC DNA]</scope>
    <source>
        <strain evidence="2 3">CBS 33761</strain>
    </source>
</reference>